<keyword evidence="3 7" id="KW-0540">Nuclease</keyword>
<evidence type="ECO:0000313" key="10">
    <source>
        <dbReference type="Proteomes" id="UP000197007"/>
    </source>
</evidence>
<evidence type="ECO:0000256" key="3">
    <source>
        <dbReference type="ARBA" id="ARBA00022722"/>
    </source>
</evidence>
<dbReference type="PANTHER" id="PTHR33992:SF1">
    <property type="entry name" value="RIBONUCLEASE P PROTEIN COMPONENT"/>
    <property type="match status" value="1"/>
</dbReference>
<dbReference type="InterPro" id="IPR014721">
    <property type="entry name" value="Ribsml_uS5_D2-typ_fold_subgr"/>
</dbReference>
<name>A0A1Z4BLT8_9FLAO</name>
<dbReference type="KEGG" id="capn:CBG49_03550"/>
<evidence type="ECO:0000256" key="8">
    <source>
        <dbReference type="NCBIfam" id="TIGR00188"/>
    </source>
</evidence>
<proteinExistence type="inferred from homology"/>
<accession>A0A1Z4BLT8</accession>
<dbReference type="GO" id="GO:0000049">
    <property type="term" value="F:tRNA binding"/>
    <property type="evidence" value="ECO:0007669"/>
    <property type="project" value="UniProtKB-UniRule"/>
</dbReference>
<evidence type="ECO:0000256" key="1">
    <source>
        <dbReference type="ARBA" id="ARBA00002663"/>
    </source>
</evidence>
<dbReference type="GO" id="GO:0004526">
    <property type="term" value="F:ribonuclease P activity"/>
    <property type="evidence" value="ECO:0007669"/>
    <property type="project" value="UniProtKB-UniRule"/>
</dbReference>
<sequence>MYTFPKAEKLCKREYIQQLFAQGEALTAYPIRLLYTPITALKVPYQLLISVPKRTFKHAVDRNLLKRRLREAYRLQKHLLPLTEQPYALAFIYIGKEKVSYTEIENAVKVTLSQFANLPIQL</sequence>
<dbReference type="EMBL" id="CP022022">
    <property type="protein sequence ID" value="ASF42238.1"/>
    <property type="molecule type" value="Genomic_DNA"/>
</dbReference>
<comment type="catalytic activity">
    <reaction evidence="7">
        <text>Endonucleolytic cleavage of RNA, removing 5'-extranucleotides from tRNA precursor.</text>
        <dbReference type="EC" id="3.1.26.5"/>
    </reaction>
</comment>
<comment type="similarity">
    <text evidence="7">Belongs to the RnpA family.</text>
</comment>
<comment type="subunit">
    <text evidence="7">Consists of a catalytic RNA component (M1 or rnpB) and a protein subunit.</text>
</comment>
<dbReference type="AlphaFoldDB" id="A0A1Z4BLT8"/>
<dbReference type="HAMAP" id="MF_00227">
    <property type="entry name" value="RNase_P"/>
    <property type="match status" value="1"/>
</dbReference>
<dbReference type="SUPFAM" id="SSF54211">
    <property type="entry name" value="Ribosomal protein S5 domain 2-like"/>
    <property type="match status" value="1"/>
</dbReference>
<dbReference type="GO" id="GO:0042781">
    <property type="term" value="F:3'-tRNA processing endoribonuclease activity"/>
    <property type="evidence" value="ECO:0007669"/>
    <property type="project" value="TreeGrafter"/>
</dbReference>
<dbReference type="EC" id="3.1.26.5" evidence="7 8"/>
<evidence type="ECO:0000313" key="9">
    <source>
        <dbReference type="EMBL" id="ASF42238.1"/>
    </source>
</evidence>
<dbReference type="NCBIfam" id="TIGR00188">
    <property type="entry name" value="rnpA"/>
    <property type="match status" value="1"/>
</dbReference>
<gene>
    <name evidence="7 9" type="primary">rnpA</name>
    <name evidence="9" type="ORF">CBG49_03550</name>
</gene>
<comment type="function">
    <text evidence="1 7">RNaseP catalyzes the removal of the 5'-leader sequence from pre-tRNA to produce the mature 5'-terminus. It can also cleave other RNA substrates such as 4.5S RNA. The protein component plays an auxiliary but essential role in vivo by binding to the 5'-leader sequence and broadening the substrate specificity of the ribozyme.</text>
</comment>
<organism evidence="9 10">
    <name type="scientific">Capnocytophaga endodontalis</name>
    <dbReference type="NCBI Taxonomy" id="2708117"/>
    <lineage>
        <taxon>Bacteria</taxon>
        <taxon>Pseudomonadati</taxon>
        <taxon>Bacteroidota</taxon>
        <taxon>Flavobacteriia</taxon>
        <taxon>Flavobacteriales</taxon>
        <taxon>Flavobacteriaceae</taxon>
        <taxon>Capnocytophaga</taxon>
    </lineage>
</organism>
<dbReference type="PROSITE" id="PS00648">
    <property type="entry name" value="RIBONUCLEASE_P"/>
    <property type="match status" value="1"/>
</dbReference>
<dbReference type="PANTHER" id="PTHR33992">
    <property type="entry name" value="RIBONUCLEASE P PROTEIN COMPONENT"/>
    <property type="match status" value="1"/>
</dbReference>
<evidence type="ECO:0000256" key="5">
    <source>
        <dbReference type="ARBA" id="ARBA00022801"/>
    </source>
</evidence>
<dbReference type="InterPro" id="IPR020539">
    <property type="entry name" value="RNase_P_CS"/>
</dbReference>
<evidence type="ECO:0000256" key="7">
    <source>
        <dbReference type="HAMAP-Rule" id="MF_00227"/>
    </source>
</evidence>
<keyword evidence="5 7" id="KW-0378">Hydrolase</keyword>
<keyword evidence="2 7" id="KW-0819">tRNA processing</keyword>
<dbReference type="RefSeq" id="WP_088593407.1">
    <property type="nucleotide sequence ID" value="NZ_CP022022.1"/>
</dbReference>
<evidence type="ECO:0000256" key="4">
    <source>
        <dbReference type="ARBA" id="ARBA00022759"/>
    </source>
</evidence>
<dbReference type="GO" id="GO:0001682">
    <property type="term" value="P:tRNA 5'-leader removal"/>
    <property type="evidence" value="ECO:0007669"/>
    <property type="project" value="UniProtKB-UniRule"/>
</dbReference>
<evidence type="ECO:0000256" key="2">
    <source>
        <dbReference type="ARBA" id="ARBA00022694"/>
    </source>
</evidence>
<dbReference type="Pfam" id="PF00825">
    <property type="entry name" value="Ribonuclease_P"/>
    <property type="match status" value="1"/>
</dbReference>
<dbReference type="InterPro" id="IPR000100">
    <property type="entry name" value="RNase_P"/>
</dbReference>
<dbReference type="GO" id="GO:0030677">
    <property type="term" value="C:ribonuclease P complex"/>
    <property type="evidence" value="ECO:0007669"/>
    <property type="project" value="TreeGrafter"/>
</dbReference>
<evidence type="ECO:0000256" key="6">
    <source>
        <dbReference type="ARBA" id="ARBA00022884"/>
    </source>
</evidence>
<keyword evidence="6 7" id="KW-0694">RNA-binding</keyword>
<keyword evidence="4 7" id="KW-0255">Endonuclease</keyword>
<reference evidence="10" key="1">
    <citation type="submission" date="2017-06" db="EMBL/GenBank/DDBJ databases">
        <title>Complete genome sequence of Capnocytophaga sp. KCOM 1579 (=ChDC OS43) isolated from a human refractory periapical abscess lesion.</title>
        <authorList>
            <person name="Kook J.-K."/>
            <person name="Park S.-N."/>
            <person name="Lim Y.K."/>
            <person name="Roh H."/>
        </authorList>
    </citation>
    <scope>NUCLEOTIDE SEQUENCE [LARGE SCALE GENOMIC DNA]</scope>
    <source>
        <strain evidence="10">ChDC OS43</strain>
    </source>
</reference>
<dbReference type="Gene3D" id="3.30.230.10">
    <property type="match status" value="1"/>
</dbReference>
<dbReference type="Proteomes" id="UP000197007">
    <property type="component" value="Chromosome"/>
</dbReference>
<keyword evidence="10" id="KW-1185">Reference proteome</keyword>
<dbReference type="InterPro" id="IPR020568">
    <property type="entry name" value="Ribosomal_Su5_D2-typ_SF"/>
</dbReference>
<protein>
    <recommendedName>
        <fullName evidence="7 8">Ribonuclease P protein component</fullName>
        <shortName evidence="7">RNase P protein</shortName>
        <shortName evidence="7">RNaseP protein</shortName>
        <ecNumber evidence="7 8">3.1.26.5</ecNumber>
    </recommendedName>
    <alternativeName>
        <fullName evidence="7">Protein C5</fullName>
    </alternativeName>
</protein>